<dbReference type="AlphaFoldDB" id="A0A1H8S5B4"/>
<dbReference type="CDD" id="cd03454">
    <property type="entry name" value="YdeM"/>
    <property type="match status" value="1"/>
</dbReference>
<evidence type="ECO:0000313" key="3">
    <source>
        <dbReference type="Proteomes" id="UP000199126"/>
    </source>
</evidence>
<sequence>MTIFYEDLDVGHVEEFGAYEVTEAEVLEFAERYDPQWFHVDKERAEAESMYGGLIASGWHTASMTMRLVVDNHLSEAASLGAKGVRELQWRNPVRPGDVLSVRVEVLEKEIERPNRGLVVTRTETLNQDDEVVLSMVSEVMYALREGDSR</sequence>
<dbReference type="Gene3D" id="3.10.129.10">
    <property type="entry name" value="Hotdog Thioesterase"/>
    <property type="match status" value="1"/>
</dbReference>
<dbReference type="InterPro" id="IPR029069">
    <property type="entry name" value="HotDog_dom_sf"/>
</dbReference>
<dbReference type="PANTHER" id="PTHR43664:SF1">
    <property type="entry name" value="BETA-METHYLMALYL-COA DEHYDRATASE"/>
    <property type="match status" value="1"/>
</dbReference>
<name>A0A1H8S5B4_9EURY</name>
<dbReference type="PANTHER" id="PTHR43664">
    <property type="entry name" value="MONOAMINE OXIDASE-RELATED"/>
    <property type="match status" value="1"/>
</dbReference>
<dbReference type="RefSeq" id="WP_089823829.1">
    <property type="nucleotide sequence ID" value="NZ_FODV01000004.1"/>
</dbReference>
<dbReference type="Proteomes" id="UP000199126">
    <property type="component" value="Unassembled WGS sequence"/>
</dbReference>
<dbReference type="InterPro" id="IPR052342">
    <property type="entry name" value="MCH/BMMD"/>
</dbReference>
<organism evidence="2 3">
    <name type="scientific">Halogranum amylolyticum</name>
    <dbReference type="NCBI Taxonomy" id="660520"/>
    <lineage>
        <taxon>Archaea</taxon>
        <taxon>Methanobacteriati</taxon>
        <taxon>Methanobacteriota</taxon>
        <taxon>Stenosarchaea group</taxon>
        <taxon>Halobacteria</taxon>
        <taxon>Halobacteriales</taxon>
        <taxon>Haloferacaceae</taxon>
    </lineage>
</organism>
<keyword evidence="3" id="KW-1185">Reference proteome</keyword>
<dbReference type="InterPro" id="IPR002539">
    <property type="entry name" value="MaoC-like_dom"/>
</dbReference>
<accession>A0A1H8S5B4</accession>
<evidence type="ECO:0000259" key="1">
    <source>
        <dbReference type="Pfam" id="PF01575"/>
    </source>
</evidence>
<dbReference type="SUPFAM" id="SSF54637">
    <property type="entry name" value="Thioesterase/thiol ester dehydrase-isomerase"/>
    <property type="match status" value="1"/>
</dbReference>
<gene>
    <name evidence="2" type="ORF">SAMN04487948_104445</name>
</gene>
<dbReference type="EMBL" id="FODV01000004">
    <property type="protein sequence ID" value="SEO73508.1"/>
    <property type="molecule type" value="Genomic_DNA"/>
</dbReference>
<protein>
    <submittedName>
        <fullName evidence="2">Acyl dehydratase</fullName>
    </submittedName>
</protein>
<feature type="domain" description="MaoC-like" evidence="1">
    <location>
        <begin position="18"/>
        <end position="124"/>
    </location>
</feature>
<dbReference type="Pfam" id="PF01575">
    <property type="entry name" value="MaoC_dehydratas"/>
    <property type="match status" value="1"/>
</dbReference>
<dbReference type="OrthoDB" id="225748at2157"/>
<proteinExistence type="predicted"/>
<evidence type="ECO:0000313" key="2">
    <source>
        <dbReference type="EMBL" id="SEO73508.1"/>
    </source>
</evidence>
<reference evidence="3" key="1">
    <citation type="submission" date="2016-10" db="EMBL/GenBank/DDBJ databases">
        <authorList>
            <person name="Varghese N."/>
            <person name="Submissions S."/>
        </authorList>
    </citation>
    <scope>NUCLEOTIDE SEQUENCE [LARGE SCALE GENOMIC DNA]</scope>
    <source>
        <strain evidence="3">CGMCC 1.10121</strain>
    </source>
</reference>